<dbReference type="AlphaFoldDB" id="A0A917DAF9"/>
<dbReference type="EMBL" id="BMJJ01000005">
    <property type="protein sequence ID" value="GGD20064.1"/>
    <property type="molecule type" value="Genomic_DNA"/>
</dbReference>
<feature type="region of interest" description="Disordered" evidence="1">
    <location>
        <begin position="1"/>
        <end position="33"/>
    </location>
</feature>
<dbReference type="Proteomes" id="UP000613160">
    <property type="component" value="Unassembled WGS sequence"/>
</dbReference>
<name>A0A917DAF9_9HYPH</name>
<protein>
    <submittedName>
        <fullName evidence="2">Uncharacterized protein</fullName>
    </submittedName>
</protein>
<comment type="caution">
    <text evidence="2">The sequence shown here is derived from an EMBL/GenBank/DDBJ whole genome shotgun (WGS) entry which is preliminary data.</text>
</comment>
<dbReference type="RefSeq" id="WP_188850835.1">
    <property type="nucleotide sequence ID" value="NZ_BMJJ01000005.1"/>
</dbReference>
<reference evidence="2" key="2">
    <citation type="submission" date="2020-09" db="EMBL/GenBank/DDBJ databases">
        <authorList>
            <person name="Sun Q."/>
            <person name="Zhou Y."/>
        </authorList>
    </citation>
    <scope>NUCLEOTIDE SEQUENCE</scope>
    <source>
        <strain evidence="2">CGMCC 1.15493</strain>
    </source>
</reference>
<reference evidence="2" key="1">
    <citation type="journal article" date="2014" name="Int. J. Syst. Evol. Microbiol.">
        <title>Complete genome sequence of Corynebacterium casei LMG S-19264T (=DSM 44701T), isolated from a smear-ripened cheese.</title>
        <authorList>
            <consortium name="US DOE Joint Genome Institute (JGI-PGF)"/>
            <person name="Walter F."/>
            <person name="Albersmeier A."/>
            <person name="Kalinowski J."/>
            <person name="Ruckert C."/>
        </authorList>
    </citation>
    <scope>NUCLEOTIDE SEQUENCE</scope>
    <source>
        <strain evidence="2">CGMCC 1.15493</strain>
    </source>
</reference>
<organism evidence="2 3">
    <name type="scientific">Aureimonas glaciei</name>
    <dbReference type="NCBI Taxonomy" id="1776957"/>
    <lineage>
        <taxon>Bacteria</taxon>
        <taxon>Pseudomonadati</taxon>
        <taxon>Pseudomonadota</taxon>
        <taxon>Alphaproteobacteria</taxon>
        <taxon>Hyphomicrobiales</taxon>
        <taxon>Aurantimonadaceae</taxon>
        <taxon>Aureimonas</taxon>
    </lineage>
</organism>
<accession>A0A917DAF9</accession>
<proteinExistence type="predicted"/>
<evidence type="ECO:0000256" key="1">
    <source>
        <dbReference type="SAM" id="MobiDB-lite"/>
    </source>
</evidence>
<evidence type="ECO:0000313" key="2">
    <source>
        <dbReference type="EMBL" id="GGD20064.1"/>
    </source>
</evidence>
<gene>
    <name evidence="2" type="ORF">GCM10011335_23720</name>
</gene>
<sequence>MPEGEEGRPNPLLEIAMERTRQREGEGRSDDHDNFHLAGELALAASAYAHRASIADPVARKRLGVPMAWPWLPSWWKPTDPRRDLVKAGALIVAEIERLDRIAARRTSG</sequence>
<evidence type="ECO:0000313" key="3">
    <source>
        <dbReference type="Proteomes" id="UP000613160"/>
    </source>
</evidence>
<feature type="compositionally biased region" description="Basic and acidic residues" evidence="1">
    <location>
        <begin position="16"/>
        <end position="33"/>
    </location>
</feature>
<keyword evidence="3" id="KW-1185">Reference proteome</keyword>